<dbReference type="NCBIfam" id="NF047719">
    <property type="entry name" value="SCO6745_fam_HTH"/>
    <property type="match status" value="1"/>
</dbReference>
<dbReference type="EMBL" id="MLQM01000072">
    <property type="protein sequence ID" value="OHV03550.1"/>
    <property type="molecule type" value="Genomic_DNA"/>
</dbReference>
<dbReference type="Pfam" id="PF21863">
    <property type="entry name" value="HTH_67"/>
    <property type="match status" value="1"/>
</dbReference>
<dbReference type="InterPro" id="IPR054058">
    <property type="entry name" value="HTH_67"/>
</dbReference>
<comment type="caution">
    <text evidence="1">The sequence shown here is derived from an EMBL/GenBank/DDBJ whole genome shotgun (WGS) entry which is preliminary data.</text>
</comment>
<dbReference type="Proteomes" id="UP000179734">
    <property type="component" value="Unassembled WGS sequence"/>
</dbReference>
<reference evidence="1 2" key="1">
    <citation type="submission" date="2016-10" db="EMBL/GenBank/DDBJ databases">
        <title>Genome sequence of Mycobacterium talmonii.</title>
        <authorList>
            <person name="Greninger A.L."/>
            <person name="Elliott B."/>
            <person name="Vasireddy S."/>
            <person name="Vasireddy R."/>
        </authorList>
    </citation>
    <scope>NUCLEOTIDE SEQUENCE [LARGE SCALE GENOMIC DNA]</scope>
    <source>
        <strain evidence="2">NE-TNMC-100812</strain>
    </source>
</reference>
<keyword evidence="2" id="KW-1185">Reference proteome</keyword>
<gene>
    <name evidence="1" type="ORF">BKN37_14395</name>
</gene>
<sequence length="301" mass="31818">MTVTPPRALALALEPFAGQVYFAPECHRGYHALGFNPSPGKAGEVEMPDGTAYFCSRGSLLGQVPGEVIAAAFAVFNPAVVIPAVTHGWGLTDAKAVCRVRTDGAVAQLHRVLGADPDGVDRVVALLRRATDPLPLAGKPLFAGLVALGLPGEPLADAWRLADQLREYRGDVHINVWSTAGFDGTEIGLITELYWGMPLRSYIRTRAWSDDDLAAAEDRLAARGLIRDGAFTDAGRAVREAIEVATDNACAPIVDALGDDLGELIDLIGGWSRRLQAAGGYPASGPHDLAAAADHWQRPTG</sequence>
<proteinExistence type="predicted"/>
<dbReference type="AlphaFoldDB" id="A0A1S1ND50"/>
<dbReference type="RefSeq" id="WP_071026965.1">
    <property type="nucleotide sequence ID" value="NZ_MLQM01000072.1"/>
</dbReference>
<evidence type="ECO:0000313" key="1">
    <source>
        <dbReference type="EMBL" id="OHV03550.1"/>
    </source>
</evidence>
<evidence type="ECO:0000313" key="2">
    <source>
        <dbReference type="Proteomes" id="UP000179734"/>
    </source>
</evidence>
<accession>A0A1S1ND50</accession>
<protein>
    <submittedName>
        <fullName evidence="1">Uncharacterized protein</fullName>
    </submittedName>
</protein>
<organism evidence="1 2">
    <name type="scientific">Mycobacterium talmoniae</name>
    <dbReference type="NCBI Taxonomy" id="1858794"/>
    <lineage>
        <taxon>Bacteria</taxon>
        <taxon>Bacillati</taxon>
        <taxon>Actinomycetota</taxon>
        <taxon>Actinomycetes</taxon>
        <taxon>Mycobacteriales</taxon>
        <taxon>Mycobacteriaceae</taxon>
        <taxon>Mycobacterium</taxon>
    </lineage>
</organism>
<name>A0A1S1ND50_9MYCO</name>